<keyword evidence="4" id="KW-1185">Reference proteome</keyword>
<dbReference type="PANTHER" id="PTHR47406">
    <property type="entry name" value="COAGULATION FACTOR 5/8 TYPE, C-TERMINAL"/>
    <property type="match status" value="1"/>
</dbReference>
<protein>
    <submittedName>
        <fullName evidence="3">DUF4838 domain-containing protein</fullName>
    </submittedName>
</protein>
<evidence type="ECO:0000313" key="4">
    <source>
        <dbReference type="Proteomes" id="UP000282311"/>
    </source>
</evidence>
<dbReference type="InterPro" id="IPR008979">
    <property type="entry name" value="Galactose-bd-like_sf"/>
</dbReference>
<dbReference type="EMBL" id="RBAH01000013">
    <property type="protein sequence ID" value="RKN81950.1"/>
    <property type="molecule type" value="Genomic_DNA"/>
</dbReference>
<dbReference type="OrthoDB" id="5136785at2"/>
<evidence type="ECO:0000256" key="1">
    <source>
        <dbReference type="SAM" id="MobiDB-lite"/>
    </source>
</evidence>
<name>A0A3B0C8Q8_9BACL</name>
<feature type="domain" description="FIMAH" evidence="2">
    <location>
        <begin position="1000"/>
        <end position="1077"/>
    </location>
</feature>
<dbReference type="SUPFAM" id="SSF49785">
    <property type="entry name" value="Galactose-binding domain-like"/>
    <property type="match status" value="1"/>
</dbReference>
<reference evidence="3 4" key="1">
    <citation type="journal article" date="2007" name="Int. J. Syst. Evol. Microbiol.">
        <title>Paenibacillus ginsengarvi sp. nov., isolated from soil from ginseng cultivation.</title>
        <authorList>
            <person name="Yoon M.H."/>
            <person name="Ten L.N."/>
            <person name="Im W.T."/>
        </authorList>
    </citation>
    <scope>NUCLEOTIDE SEQUENCE [LARGE SCALE GENOMIC DNA]</scope>
    <source>
        <strain evidence="3 4">KCTC 13059</strain>
    </source>
</reference>
<dbReference type="Gene3D" id="2.60.120.260">
    <property type="entry name" value="Galactose-binding domain-like"/>
    <property type="match status" value="1"/>
</dbReference>
<dbReference type="Pfam" id="PF16126">
    <property type="entry name" value="DUF4838"/>
    <property type="match status" value="1"/>
</dbReference>
<dbReference type="Pfam" id="PF22888">
    <property type="entry name" value="FIMAH"/>
    <property type="match status" value="1"/>
</dbReference>
<proteinExistence type="predicted"/>
<dbReference type="AlphaFoldDB" id="A0A3B0C8Q8"/>
<dbReference type="PANTHER" id="PTHR47406:SF2">
    <property type="entry name" value="ALPHA GLUCURONIDASE N-TERMINAL DOMAIN-CONTAINING PROTEIN"/>
    <property type="match status" value="1"/>
</dbReference>
<feature type="compositionally biased region" description="Low complexity" evidence="1">
    <location>
        <begin position="48"/>
        <end position="57"/>
    </location>
</feature>
<comment type="caution">
    <text evidence="3">The sequence shown here is derived from an EMBL/GenBank/DDBJ whole genome shotgun (WGS) entry which is preliminary data.</text>
</comment>
<dbReference type="InterPro" id="IPR054470">
    <property type="entry name" value="FIMAH_dom"/>
</dbReference>
<sequence length="1080" mass="117906">MLGKAGRSAFAVVVTISLFFSLLLPGTGFARGIGESGENLQGSPAPTGNSSDSGSSQVSGAVYGDPLYLVQNGAANSVIVMQNGETKLPQAVEELRNDIYRATGVILPVVNMAGLQHVPEGTVRIAVGPGPLAQSLGIVPDTLDEEEYRIVTSGNHLVFMGSESRADLWAVTYFLDRYMGVRWLWPGEIGTYVPKSDDILVPAMDVIDRPSLLNRRLRVPAPTPQEGVDWLSLHQMGSRSPYTFGHSFTKWWDKYSATHPEYFAMPPAGYSLGPTDRVKLDIGNPAVDDVIIQEWQAAGAPDNWNVSPNDGTGFCVSAACLAMDTPAGQAIAGIWTGKANLTARYVRFWNRLLEKMRLINPEVELSAYAYSAYREPPPAGVTLNGGMVLGFVNTYWTYDAWRDWADAGAKLFLRPNWWYSGAVAPYLPLHEQGDFFKYAGEHEMVGFDFDTLRGNWGTQGPLYYLVARLSERPDLSVDEVLTEYASAFGAAEPMIADYLDFWEQFAGNAAYTVNAGETVSRDTYGTYETLARAHGLTLEPIVGSYEILPYLYTDTVLTQARAILDQAEALATGDAEALARIGFFRDGLRNLELTRDVVEYGYERTRPAEATWAEFVQRLQQLEAFRKESASRHVVWADTLYDFEQVRNVPTEPTRSSGWAKSSSPQTANLLINPDFELDSDRNGMPDSWTFRNNMAWNDQEHHSGQYSAEMIALTPTTKTTVSPLNASVQPVLPGQFYTLNVWIKNPSSSSGAEVMVRKYDSAKNLLRGNLGIIRAAANSDWTKYELSFIIPDDGTIYIGVWLNANNFEGTAYFDDFYLWQDTSGATPPQLLNVTAGPVTAGESVSATSTKDGILYLVPKETEATRPSIETAGQSASGRAAAVVENVYGALDTTGLPPQLYRVYVIDLFGNVSNGSADISVLKSSPMISGVTDGGTYSGEVTITFNSVMGYTAKLNGKSLLSGTTVGVEGRYTLVVKSASGNETSVSFTIASARTILTIMAERIGQYETTGDMNAVFADQLDYRLQIVGILLDQGADTQAAAYMQDFLTYISDPAVLAQQLLSNVAKEELNQLGSAFLQT</sequence>
<dbReference type="Proteomes" id="UP000282311">
    <property type="component" value="Unassembled WGS sequence"/>
</dbReference>
<gene>
    <name evidence="3" type="ORF">D7M11_18375</name>
</gene>
<evidence type="ECO:0000313" key="3">
    <source>
        <dbReference type="EMBL" id="RKN81950.1"/>
    </source>
</evidence>
<dbReference type="InterPro" id="IPR032287">
    <property type="entry name" value="DUF4838"/>
</dbReference>
<organism evidence="3 4">
    <name type="scientific">Paenibacillus ginsengarvi</name>
    <dbReference type="NCBI Taxonomy" id="400777"/>
    <lineage>
        <taxon>Bacteria</taxon>
        <taxon>Bacillati</taxon>
        <taxon>Bacillota</taxon>
        <taxon>Bacilli</taxon>
        <taxon>Bacillales</taxon>
        <taxon>Paenibacillaceae</taxon>
        <taxon>Paenibacillus</taxon>
    </lineage>
</organism>
<feature type="compositionally biased region" description="Polar residues" evidence="1">
    <location>
        <begin position="38"/>
        <end position="47"/>
    </location>
</feature>
<dbReference type="RefSeq" id="WP_120748704.1">
    <property type="nucleotide sequence ID" value="NZ_RBAH01000013.1"/>
</dbReference>
<feature type="region of interest" description="Disordered" evidence="1">
    <location>
        <begin position="35"/>
        <end position="57"/>
    </location>
</feature>
<evidence type="ECO:0000259" key="2">
    <source>
        <dbReference type="Pfam" id="PF22888"/>
    </source>
</evidence>
<accession>A0A3B0C8Q8</accession>